<dbReference type="SUPFAM" id="SSF48452">
    <property type="entry name" value="TPR-like"/>
    <property type="match status" value="2"/>
</dbReference>
<evidence type="ECO:0000256" key="3">
    <source>
        <dbReference type="ARBA" id="ARBA00023012"/>
    </source>
</evidence>
<dbReference type="Proteomes" id="UP000635885">
    <property type="component" value="Unassembled WGS sequence"/>
</dbReference>
<dbReference type="Pfam" id="PF02518">
    <property type="entry name" value="HATPase_c"/>
    <property type="match status" value="1"/>
</dbReference>
<dbReference type="InterPro" id="IPR036890">
    <property type="entry name" value="HATPase_C_sf"/>
</dbReference>
<feature type="domain" description="Histidine kinase" evidence="7">
    <location>
        <begin position="579"/>
        <end position="660"/>
    </location>
</feature>
<feature type="transmembrane region" description="Helical" evidence="6">
    <location>
        <begin position="21"/>
        <end position="41"/>
    </location>
</feature>
<keyword evidence="5" id="KW-0175">Coiled coil</keyword>
<keyword evidence="3" id="KW-0902">Two-component regulatory system</keyword>
<evidence type="ECO:0000256" key="6">
    <source>
        <dbReference type="SAM" id="Phobius"/>
    </source>
</evidence>
<dbReference type="InterPro" id="IPR011990">
    <property type="entry name" value="TPR-like_helical_dom_sf"/>
</dbReference>
<dbReference type="InterPro" id="IPR050482">
    <property type="entry name" value="Sensor_HK_TwoCompSys"/>
</dbReference>
<dbReference type="Gene3D" id="1.25.40.10">
    <property type="entry name" value="Tetratricopeptide repeat domain"/>
    <property type="match status" value="3"/>
</dbReference>
<dbReference type="PROSITE" id="PS50005">
    <property type="entry name" value="TPR"/>
    <property type="match status" value="2"/>
</dbReference>
<dbReference type="CDD" id="cd16917">
    <property type="entry name" value="HATPase_UhpB-NarQ-NarX-like"/>
    <property type="match status" value="1"/>
</dbReference>
<dbReference type="InterPro" id="IPR011712">
    <property type="entry name" value="Sig_transdc_His_kin_sub3_dim/P"/>
</dbReference>
<evidence type="ECO:0000313" key="8">
    <source>
        <dbReference type="EMBL" id="GGC29562.1"/>
    </source>
</evidence>
<proteinExistence type="predicted"/>
<feature type="coiled-coil region" evidence="5">
    <location>
        <begin position="369"/>
        <end position="403"/>
    </location>
</feature>
<comment type="caution">
    <text evidence="8">The sequence shown here is derived from an EMBL/GenBank/DDBJ whole genome shotgun (WGS) entry which is preliminary data.</text>
</comment>
<dbReference type="InterPro" id="IPR005467">
    <property type="entry name" value="His_kinase_dom"/>
</dbReference>
<dbReference type="RefSeq" id="WP_188439479.1">
    <property type="nucleotide sequence ID" value="NZ_BMFD01000002.1"/>
</dbReference>
<dbReference type="SUPFAM" id="SSF55874">
    <property type="entry name" value="ATPase domain of HSP90 chaperone/DNA topoisomerase II/histidine kinase"/>
    <property type="match status" value="1"/>
</dbReference>
<feature type="repeat" description="TPR" evidence="4">
    <location>
        <begin position="259"/>
        <end position="292"/>
    </location>
</feature>
<evidence type="ECO:0000313" key="9">
    <source>
        <dbReference type="Proteomes" id="UP000635885"/>
    </source>
</evidence>
<feature type="transmembrane region" description="Helical" evidence="6">
    <location>
        <begin position="411"/>
        <end position="431"/>
    </location>
</feature>
<accession>A0ABQ1LV90</accession>
<gene>
    <name evidence="8" type="ORF">GCM10010993_05610</name>
</gene>
<dbReference type="PROSITE" id="PS50109">
    <property type="entry name" value="HIS_KIN"/>
    <property type="match status" value="1"/>
</dbReference>
<keyword evidence="9" id="KW-1185">Reference proteome</keyword>
<dbReference type="Gene3D" id="1.20.5.1930">
    <property type="match status" value="1"/>
</dbReference>
<keyword evidence="6" id="KW-1133">Transmembrane helix</keyword>
<dbReference type="Gene3D" id="3.30.565.10">
    <property type="entry name" value="Histidine kinase-like ATPase, C-terminal domain"/>
    <property type="match status" value="1"/>
</dbReference>
<dbReference type="InterPro" id="IPR003594">
    <property type="entry name" value="HATPase_dom"/>
</dbReference>
<keyword evidence="6" id="KW-0472">Membrane</keyword>
<keyword evidence="4" id="KW-0802">TPR repeat</keyword>
<feature type="repeat" description="TPR" evidence="4">
    <location>
        <begin position="180"/>
        <end position="213"/>
    </location>
</feature>
<dbReference type="InterPro" id="IPR019734">
    <property type="entry name" value="TPR_rpt"/>
</dbReference>
<reference evidence="9" key="1">
    <citation type="journal article" date="2019" name="Int. J. Syst. Evol. Microbiol.">
        <title>The Global Catalogue of Microorganisms (GCM) 10K type strain sequencing project: providing services to taxonomists for standard genome sequencing and annotation.</title>
        <authorList>
            <consortium name="The Broad Institute Genomics Platform"/>
            <consortium name="The Broad Institute Genome Sequencing Center for Infectious Disease"/>
            <person name="Wu L."/>
            <person name="Ma J."/>
        </authorList>
    </citation>
    <scope>NUCLEOTIDE SEQUENCE [LARGE SCALE GENOMIC DNA]</scope>
    <source>
        <strain evidence="9">CGMCC 1.12479</strain>
    </source>
</reference>
<keyword evidence="1" id="KW-0808">Transferase</keyword>
<keyword evidence="6" id="KW-0812">Transmembrane</keyword>
<organism evidence="8 9">
    <name type="scientific">Belliella aquatica</name>
    <dbReference type="NCBI Taxonomy" id="1323734"/>
    <lineage>
        <taxon>Bacteria</taxon>
        <taxon>Pseudomonadati</taxon>
        <taxon>Bacteroidota</taxon>
        <taxon>Cytophagia</taxon>
        <taxon>Cytophagales</taxon>
        <taxon>Cyclobacteriaceae</taxon>
        <taxon>Belliella</taxon>
    </lineage>
</organism>
<evidence type="ECO:0000256" key="5">
    <source>
        <dbReference type="SAM" id="Coils"/>
    </source>
</evidence>
<protein>
    <recommendedName>
        <fullName evidence="7">Histidine kinase domain-containing protein</fullName>
    </recommendedName>
</protein>
<evidence type="ECO:0000259" key="7">
    <source>
        <dbReference type="PROSITE" id="PS50109"/>
    </source>
</evidence>
<dbReference type="Pfam" id="PF13181">
    <property type="entry name" value="TPR_8"/>
    <property type="match status" value="2"/>
</dbReference>
<dbReference type="Pfam" id="PF07730">
    <property type="entry name" value="HisKA_3"/>
    <property type="match status" value="1"/>
</dbReference>
<evidence type="ECO:0000256" key="1">
    <source>
        <dbReference type="ARBA" id="ARBA00022679"/>
    </source>
</evidence>
<name>A0ABQ1LV90_9BACT</name>
<dbReference type="EMBL" id="BMFD01000002">
    <property type="protein sequence ID" value="GGC29562.1"/>
    <property type="molecule type" value="Genomic_DNA"/>
</dbReference>
<evidence type="ECO:0000256" key="2">
    <source>
        <dbReference type="ARBA" id="ARBA00022777"/>
    </source>
</evidence>
<dbReference type="PANTHER" id="PTHR24421">
    <property type="entry name" value="NITRATE/NITRITE SENSOR PROTEIN NARX-RELATED"/>
    <property type="match status" value="1"/>
</dbReference>
<evidence type="ECO:0000256" key="4">
    <source>
        <dbReference type="PROSITE-ProRule" id="PRU00339"/>
    </source>
</evidence>
<dbReference type="Pfam" id="PF13424">
    <property type="entry name" value="TPR_12"/>
    <property type="match status" value="1"/>
</dbReference>
<sequence length="660" mass="76134">MKNANLQGVIHKNMAVEQSKIYVLKFYLLVIFCLGFFQNGISEVKISEKDSLKQVLEASELSEKSKILLQMAYRYVANEPDSVLFFLDQAILYASSEEIKGELFFEKALFYRFIEEEDKAIYFLDSTFNKLIGLNDSIAADALYYKQMLLANKGQYKEALKTGLKELKIRKVLSSRDKELNAILQIGYTYDRTGEYQKAIEWYEKGLEINGVQKEEYIGRNYGLIGIAYDELKDYEKAITYNLKAIEYFKKSPNSMFLYSWYSNIGNTYIKIGDYDLAEKYTLLALEEPENNRYVTKINLGKIYLEKGNLGKSETVLKGVLEELLQTSQISYLSEVYLRLNELYRKKGDFKTALSYYEKYKINEDERLSIEKINQLNELTIQYETAEKENQILIQNAKIAEDQLVLKNRNLWIFGLLAFAIIIGLLGFLLYKQQLLKNIKQQKDIDLKLAFEKIETQNRLHEQRLLISRDLHDNIGAQLSFIVSSIYTTKYFLEESNLQLSVKLNQIALFANEAIQELRDTIWAMNKSEISLVDLKSRVANFIEKAKHSQPHIIISILVDEEMIQKTSFTANQGLNSFRIIQEAINNALKYANANHIFVEVDNHSGINFRITDDGIGFIEQEIEVGNGLVNMRKRAEDLGSELGILSELGKGTKISFSVI</sequence>
<keyword evidence="2" id="KW-0418">Kinase</keyword>
<dbReference type="PROSITE" id="PS50293">
    <property type="entry name" value="TPR_REGION"/>
    <property type="match status" value="1"/>
</dbReference>
<dbReference type="SMART" id="SM00028">
    <property type="entry name" value="TPR"/>
    <property type="match status" value="5"/>
</dbReference>